<evidence type="ECO:0000256" key="3">
    <source>
        <dbReference type="ARBA" id="ARBA00022576"/>
    </source>
</evidence>
<dbReference type="GO" id="GO:0006520">
    <property type="term" value="P:amino acid metabolic process"/>
    <property type="evidence" value="ECO:0007669"/>
    <property type="project" value="InterPro"/>
</dbReference>
<keyword evidence="3 6" id="KW-0032">Aminotransferase</keyword>
<dbReference type="InterPro" id="IPR015421">
    <property type="entry name" value="PyrdxlP-dep_Trfase_major"/>
</dbReference>
<sequence>MTKIIKISKRGELAPDSPIRKLTRFAEEAKKEGVKIYHLNIGQPDLKVPSRIRTEIRKVSNIDYLPYTNSQGTKETLLSYSKYFHDIKVNYSPKEILITFGASEALIFAIAAICDPEDEIIAFEPFYANYLGFANLVSAKIIPIGLDDQENFHLPAKGKIIGKITNKTKAILFTNPNNPTGTVFRKYELQTILDIAKKYRLFIISDETYHGVSFKTKAISFMHIAKDLAQQQIIIIDSLSKRYNVCGARIGAIASKNWEIMSAVNRFAQERLSVGFIDQKIVTLELQNSLGDVKKVTKIYQARRDAFLKTLEGELNIKTLYPEGAFYAMIKLPIKDSDEFAKWLLTNFRYKNETVMVAPGSGFYASPGKGKDEIRIAYVLGEEELKKAAKLLAIAVKQYNNSQHLRESK</sequence>
<evidence type="ECO:0000313" key="9">
    <source>
        <dbReference type="Proteomes" id="UP000231474"/>
    </source>
</evidence>
<comment type="similarity">
    <text evidence="2 6">Belongs to the class-I pyridoxal-phosphate-dependent aminotransferase family.</text>
</comment>
<reference evidence="9" key="1">
    <citation type="submission" date="2017-09" db="EMBL/GenBank/DDBJ databases">
        <title>Depth-based differentiation of microbial function through sediment-hosted aquifers and enrichment of novel symbionts in the deep terrestrial subsurface.</title>
        <authorList>
            <person name="Probst A.J."/>
            <person name="Ladd B."/>
            <person name="Jarett J.K."/>
            <person name="Geller-Mcgrath D.E."/>
            <person name="Sieber C.M.K."/>
            <person name="Emerson J.B."/>
            <person name="Anantharaman K."/>
            <person name="Thomas B.C."/>
            <person name="Malmstrom R."/>
            <person name="Stieglmeier M."/>
            <person name="Klingl A."/>
            <person name="Woyke T."/>
            <person name="Ryan C.M."/>
            <person name="Banfield J.F."/>
        </authorList>
    </citation>
    <scope>NUCLEOTIDE SEQUENCE [LARGE SCALE GENOMIC DNA]</scope>
</reference>
<dbReference type="InterPro" id="IPR004838">
    <property type="entry name" value="NHTrfase_class1_PyrdxlP-BS"/>
</dbReference>
<organism evidence="8 9">
    <name type="scientific">Candidatus Shapirobacteria bacterium CG10_big_fil_rev_8_21_14_0_10_40_9</name>
    <dbReference type="NCBI Taxonomy" id="1974888"/>
    <lineage>
        <taxon>Bacteria</taxon>
        <taxon>Candidatus Shapironibacteriota</taxon>
    </lineage>
</organism>
<dbReference type="InterPro" id="IPR015424">
    <property type="entry name" value="PyrdxlP-dep_Trfase"/>
</dbReference>
<dbReference type="EMBL" id="PFEK01000024">
    <property type="protein sequence ID" value="PJE67644.1"/>
    <property type="molecule type" value="Genomic_DNA"/>
</dbReference>
<dbReference type="SUPFAM" id="SSF53383">
    <property type="entry name" value="PLP-dependent transferases"/>
    <property type="match status" value="1"/>
</dbReference>
<dbReference type="NCBIfam" id="NF005744">
    <property type="entry name" value="PRK07568.1"/>
    <property type="match status" value="1"/>
</dbReference>
<dbReference type="PROSITE" id="PS00105">
    <property type="entry name" value="AA_TRANSFER_CLASS_1"/>
    <property type="match status" value="1"/>
</dbReference>
<dbReference type="InterPro" id="IPR015422">
    <property type="entry name" value="PyrdxlP-dep_Trfase_small"/>
</dbReference>
<evidence type="ECO:0000313" key="8">
    <source>
        <dbReference type="EMBL" id="PJE67644.1"/>
    </source>
</evidence>
<dbReference type="InterPro" id="IPR050596">
    <property type="entry name" value="AspAT/PAT-like"/>
</dbReference>
<evidence type="ECO:0000256" key="6">
    <source>
        <dbReference type="RuleBase" id="RU000481"/>
    </source>
</evidence>
<evidence type="ECO:0000256" key="4">
    <source>
        <dbReference type="ARBA" id="ARBA00022679"/>
    </source>
</evidence>
<dbReference type="AlphaFoldDB" id="A0A2M8L3Z7"/>
<evidence type="ECO:0000256" key="1">
    <source>
        <dbReference type="ARBA" id="ARBA00001933"/>
    </source>
</evidence>
<dbReference type="GO" id="GO:0008483">
    <property type="term" value="F:transaminase activity"/>
    <property type="evidence" value="ECO:0007669"/>
    <property type="project" value="UniProtKB-KW"/>
</dbReference>
<feature type="domain" description="Aminotransferase class I/classII large" evidence="7">
    <location>
        <begin position="36"/>
        <end position="390"/>
    </location>
</feature>
<name>A0A2M8L3Z7_9BACT</name>
<comment type="caution">
    <text evidence="8">The sequence shown here is derived from an EMBL/GenBank/DDBJ whole genome shotgun (WGS) entry which is preliminary data.</text>
</comment>
<keyword evidence="4 6" id="KW-0808">Transferase</keyword>
<dbReference type="InterPro" id="IPR004839">
    <property type="entry name" value="Aminotransferase_I/II_large"/>
</dbReference>
<dbReference type="Gene3D" id="3.40.640.10">
    <property type="entry name" value="Type I PLP-dependent aspartate aminotransferase-like (Major domain)"/>
    <property type="match status" value="1"/>
</dbReference>
<comment type="cofactor">
    <cofactor evidence="1 6">
        <name>pyridoxal 5'-phosphate</name>
        <dbReference type="ChEBI" id="CHEBI:597326"/>
    </cofactor>
</comment>
<accession>A0A2M8L3Z7</accession>
<dbReference type="GO" id="GO:0030170">
    <property type="term" value="F:pyridoxal phosphate binding"/>
    <property type="evidence" value="ECO:0007669"/>
    <property type="project" value="InterPro"/>
</dbReference>
<dbReference type="PANTHER" id="PTHR46383:SF1">
    <property type="entry name" value="ASPARTATE AMINOTRANSFERASE"/>
    <property type="match status" value="1"/>
</dbReference>
<evidence type="ECO:0000259" key="7">
    <source>
        <dbReference type="Pfam" id="PF00155"/>
    </source>
</evidence>
<dbReference type="Proteomes" id="UP000231474">
    <property type="component" value="Unassembled WGS sequence"/>
</dbReference>
<protein>
    <recommendedName>
        <fullName evidence="6">Aminotransferase</fullName>
        <ecNumber evidence="6">2.6.1.-</ecNumber>
    </recommendedName>
</protein>
<gene>
    <name evidence="8" type="ORF">COU95_01235</name>
</gene>
<dbReference type="CDD" id="cd00609">
    <property type="entry name" value="AAT_like"/>
    <property type="match status" value="1"/>
</dbReference>
<evidence type="ECO:0000256" key="5">
    <source>
        <dbReference type="ARBA" id="ARBA00022898"/>
    </source>
</evidence>
<dbReference type="EC" id="2.6.1.-" evidence="6"/>
<dbReference type="Pfam" id="PF00155">
    <property type="entry name" value="Aminotran_1_2"/>
    <property type="match status" value="1"/>
</dbReference>
<dbReference type="Gene3D" id="3.90.1150.10">
    <property type="entry name" value="Aspartate Aminotransferase, domain 1"/>
    <property type="match status" value="1"/>
</dbReference>
<evidence type="ECO:0000256" key="2">
    <source>
        <dbReference type="ARBA" id="ARBA00007441"/>
    </source>
</evidence>
<keyword evidence="5" id="KW-0663">Pyridoxal phosphate</keyword>
<dbReference type="PANTHER" id="PTHR46383">
    <property type="entry name" value="ASPARTATE AMINOTRANSFERASE"/>
    <property type="match status" value="1"/>
</dbReference>
<proteinExistence type="inferred from homology"/>
<dbReference type="PRINTS" id="PR00753">
    <property type="entry name" value="ACCSYNTHASE"/>
</dbReference>